<name>A0A1R0XEQ5_9BACL</name>
<evidence type="ECO:0000313" key="2">
    <source>
        <dbReference type="Proteomes" id="UP000187465"/>
    </source>
</evidence>
<dbReference type="Proteomes" id="UP000187465">
    <property type="component" value="Unassembled WGS sequence"/>
</dbReference>
<dbReference type="EMBL" id="MKQP01000011">
    <property type="protein sequence ID" value="OMD33559.1"/>
    <property type="molecule type" value="Genomic_DNA"/>
</dbReference>
<dbReference type="AlphaFoldDB" id="A0A1R0XEQ5"/>
<dbReference type="InterPro" id="IPR013324">
    <property type="entry name" value="RNA_pol_sigma_r3/r4-like"/>
</dbReference>
<accession>A0A1R0XEQ5</accession>
<dbReference type="Gene3D" id="1.10.10.10">
    <property type="entry name" value="Winged helix-like DNA-binding domain superfamily/Winged helix DNA-binding domain"/>
    <property type="match status" value="1"/>
</dbReference>
<proteinExistence type="predicted"/>
<sequence>MRRAGKSYRLIGEWLGVSKSTVENWTKVEDVQGTDETEIPRVQNWTTGKVEAADGKSYAAFAPSAETLTEREETALRLREEGRTLKEIALAIGVSSPQTASNTLARAESKRVELADEPEEEETHIPAKPAIDMRIFELIEYSARTAAEVKDYGDLPCISASKYRR</sequence>
<evidence type="ECO:0000313" key="1">
    <source>
        <dbReference type="EMBL" id="OMD33559.1"/>
    </source>
</evidence>
<dbReference type="InterPro" id="IPR036388">
    <property type="entry name" value="WH-like_DNA-bd_sf"/>
</dbReference>
<gene>
    <name evidence="1" type="ORF">BJP51_12295</name>
</gene>
<protein>
    <submittedName>
        <fullName evidence="1">Uncharacterized protein</fullName>
    </submittedName>
</protein>
<comment type="caution">
    <text evidence="1">The sequence shown here is derived from an EMBL/GenBank/DDBJ whole genome shotgun (WGS) entry which is preliminary data.</text>
</comment>
<reference evidence="1 2" key="1">
    <citation type="submission" date="2016-10" db="EMBL/GenBank/DDBJ databases">
        <title>Paenibacillus species isolates.</title>
        <authorList>
            <person name="Beno S.M."/>
        </authorList>
    </citation>
    <scope>NUCLEOTIDE SEQUENCE [LARGE SCALE GENOMIC DNA]</scope>
    <source>
        <strain evidence="1 2">FSL H7-0604</strain>
    </source>
</reference>
<dbReference type="SUPFAM" id="SSF88659">
    <property type="entry name" value="Sigma3 and sigma4 domains of RNA polymerase sigma factors"/>
    <property type="match status" value="1"/>
</dbReference>
<organism evidence="1 2">
    <name type="scientific">Paenibacillus odorifer</name>
    <dbReference type="NCBI Taxonomy" id="189426"/>
    <lineage>
        <taxon>Bacteria</taxon>
        <taxon>Bacillati</taxon>
        <taxon>Bacillota</taxon>
        <taxon>Bacilli</taxon>
        <taxon>Bacillales</taxon>
        <taxon>Paenibacillaceae</taxon>
        <taxon>Paenibacillus</taxon>
    </lineage>
</organism>